<keyword evidence="1 2" id="KW-0732">Signal</keyword>
<dbReference type="Gene3D" id="3.40.50.2300">
    <property type="match status" value="2"/>
</dbReference>
<dbReference type="PANTHER" id="PTHR43208:SF1">
    <property type="entry name" value="ABC TRANSPORTER SUBSTRATE-BINDING PROTEIN"/>
    <property type="match status" value="1"/>
</dbReference>
<organism evidence="4 5">
    <name type="scientific">Oleidesulfovibrio alaskensis (strain ATCC BAA-1058 / DSM 17464 / G20)</name>
    <name type="common">Desulfovibrio alaskensis</name>
    <dbReference type="NCBI Taxonomy" id="207559"/>
    <lineage>
        <taxon>Bacteria</taxon>
        <taxon>Pseudomonadati</taxon>
        <taxon>Thermodesulfobacteriota</taxon>
        <taxon>Desulfovibrionia</taxon>
        <taxon>Desulfovibrionales</taxon>
        <taxon>Desulfovibrionaceae</taxon>
        <taxon>Oleidesulfovibrio</taxon>
    </lineage>
</organism>
<dbReference type="InterPro" id="IPR003760">
    <property type="entry name" value="PnrA-like"/>
</dbReference>
<evidence type="ECO:0000256" key="1">
    <source>
        <dbReference type="ARBA" id="ARBA00022729"/>
    </source>
</evidence>
<dbReference type="CDD" id="cd19963">
    <property type="entry name" value="PBP1_BMP-like"/>
    <property type="match status" value="1"/>
</dbReference>
<reference evidence="4 5" key="1">
    <citation type="journal article" date="2011" name="J. Bacteriol.">
        <title>Complete genome sequence and updated annotation of Desulfovibrio alaskensis G20.</title>
        <authorList>
            <person name="Hauser L.J."/>
            <person name="Land M.L."/>
            <person name="Brown S.D."/>
            <person name="Larimer F."/>
            <person name="Keller K.L."/>
            <person name="Rapp-Giles B.J."/>
            <person name="Price M.N."/>
            <person name="Lin M."/>
            <person name="Bruce D.C."/>
            <person name="Detter J.C."/>
            <person name="Tapia R."/>
            <person name="Han C.S."/>
            <person name="Goodwin L.A."/>
            <person name="Cheng J.F."/>
            <person name="Pitluck S."/>
            <person name="Copeland A."/>
            <person name="Lucas S."/>
            <person name="Nolan M."/>
            <person name="Lapidus A.L."/>
            <person name="Palumbo A.V."/>
            <person name="Wall J.D."/>
        </authorList>
    </citation>
    <scope>NUCLEOTIDE SEQUENCE [LARGE SCALE GENOMIC DNA]</scope>
    <source>
        <strain evidence="5">ATCC BAA 1058 / DSM 17464 / G20</strain>
    </source>
</reference>
<dbReference type="Proteomes" id="UP000002710">
    <property type="component" value="Chromosome"/>
</dbReference>
<dbReference type="KEGG" id="dde:Dde_0141"/>
<dbReference type="HOGENOM" id="CLU_038813_2_0_7"/>
<proteinExistence type="predicted"/>
<feature type="signal peptide" evidence="2">
    <location>
        <begin position="1"/>
        <end position="24"/>
    </location>
</feature>
<accession>Q317F4</accession>
<dbReference type="EMBL" id="CP000112">
    <property type="protein sequence ID" value="ABB36942.1"/>
    <property type="molecule type" value="Genomic_DNA"/>
</dbReference>
<feature type="domain" description="ABC transporter substrate-binding protein PnrA-like" evidence="3">
    <location>
        <begin position="28"/>
        <end position="295"/>
    </location>
</feature>
<dbReference type="eggNOG" id="COG1744">
    <property type="taxonomic scope" value="Bacteria"/>
</dbReference>
<name>Q317F4_OLEA2</name>
<evidence type="ECO:0000313" key="5">
    <source>
        <dbReference type="Proteomes" id="UP000002710"/>
    </source>
</evidence>
<dbReference type="STRING" id="207559.Dde_0141"/>
<dbReference type="InterPro" id="IPR052910">
    <property type="entry name" value="ABC-Purine-Binding"/>
</dbReference>
<evidence type="ECO:0000313" key="4">
    <source>
        <dbReference type="EMBL" id="ABB36942.1"/>
    </source>
</evidence>
<evidence type="ECO:0000259" key="3">
    <source>
        <dbReference type="Pfam" id="PF02608"/>
    </source>
</evidence>
<dbReference type="PANTHER" id="PTHR43208">
    <property type="entry name" value="ABC TRANSPORTER SUBSTRATE-BINDING PROTEIN"/>
    <property type="match status" value="1"/>
</dbReference>
<keyword evidence="4" id="KW-0449">Lipoprotein</keyword>
<dbReference type="RefSeq" id="WP_011366311.1">
    <property type="nucleotide sequence ID" value="NC_007519.1"/>
</dbReference>
<keyword evidence="5" id="KW-1185">Reference proteome</keyword>
<sequence>MTKRICSFLAAVALLLCAAMPAMAEGKLRVAFALLGTIDDRGWNTAHYKGIQQLKEALGDKIEIAYTENVGPQNAERVLRNYAQQGYDLIFGTSFPHMDAIERVAKDFPDIKFEHCSGYKMGPNLSNYFARMYQAEYLAGYTAGLMGFTRVGTVGTHPIPEPIRGINSFTLGLIRGLEEAGIAYDKSTLNTVVWMKSWADPIKETTLAETLADRDHDLIRQMADTPESSLAACARDLPAVGYGSPAEEYGADCVLTSTVFNWGNYYVQTVQSALDGTWQARSYWRGFDDDAIRLTAFGSHVPADVRAKVEALRDELAKGNDRIFAGPVKDQSGKVIIAEGQQASDADLLGMMVFVDGVSGNLPQ</sequence>
<protein>
    <submittedName>
        <fullName evidence="4">Basic membrane lipoprotein</fullName>
    </submittedName>
</protein>
<gene>
    <name evidence="4" type="ordered locus">Dde_0141</name>
</gene>
<dbReference type="Pfam" id="PF02608">
    <property type="entry name" value="Bmp"/>
    <property type="match status" value="1"/>
</dbReference>
<dbReference type="GO" id="GO:0005886">
    <property type="term" value="C:plasma membrane"/>
    <property type="evidence" value="ECO:0007669"/>
    <property type="project" value="InterPro"/>
</dbReference>
<dbReference type="AlphaFoldDB" id="Q317F4"/>
<feature type="chain" id="PRO_5004219934" evidence="2">
    <location>
        <begin position="25"/>
        <end position="364"/>
    </location>
</feature>
<evidence type="ECO:0000256" key="2">
    <source>
        <dbReference type="SAM" id="SignalP"/>
    </source>
</evidence>